<feature type="compositionally biased region" description="Basic and acidic residues" evidence="1">
    <location>
        <begin position="47"/>
        <end position="69"/>
    </location>
</feature>
<evidence type="ECO:0000256" key="1">
    <source>
        <dbReference type="SAM" id="MobiDB-lite"/>
    </source>
</evidence>
<accession>A0A8J2WDJ3</accession>
<dbReference type="EMBL" id="CAKASE010000083">
    <property type="protein sequence ID" value="CAG9585343.1"/>
    <property type="molecule type" value="Genomic_DNA"/>
</dbReference>
<name>A0A8J2WDJ3_9NEOP</name>
<dbReference type="AlphaFoldDB" id="A0A8J2WDJ3"/>
<protein>
    <submittedName>
        <fullName evidence="2">(African queen) hypothetical protein</fullName>
    </submittedName>
</protein>
<keyword evidence="3" id="KW-1185">Reference proteome</keyword>
<feature type="region of interest" description="Disordered" evidence="1">
    <location>
        <begin position="1"/>
        <end position="87"/>
    </location>
</feature>
<gene>
    <name evidence="2" type="ORF">DCHRY22_LOCUS15780</name>
</gene>
<proteinExistence type="predicted"/>
<sequence length="115" mass="13223">MGQIDEPTQQSATDQVVFNPEIVKPLPKAPPRLQTDTKRKTAVLTDTPEKDELAEEQVKKEARKDEAIRNKGKKNNNNKEKVKARKKENLKKEINEECYKKARVIVLMRVQNITA</sequence>
<evidence type="ECO:0000313" key="3">
    <source>
        <dbReference type="Proteomes" id="UP000789524"/>
    </source>
</evidence>
<evidence type="ECO:0000313" key="2">
    <source>
        <dbReference type="EMBL" id="CAG9585343.1"/>
    </source>
</evidence>
<feature type="compositionally biased region" description="Polar residues" evidence="1">
    <location>
        <begin position="1"/>
        <end position="16"/>
    </location>
</feature>
<reference evidence="2" key="1">
    <citation type="submission" date="2021-09" db="EMBL/GenBank/DDBJ databases">
        <authorList>
            <person name="Martin H S."/>
        </authorList>
    </citation>
    <scope>NUCLEOTIDE SEQUENCE</scope>
</reference>
<organism evidence="2 3">
    <name type="scientific">Danaus chrysippus</name>
    <name type="common">African queen</name>
    <dbReference type="NCBI Taxonomy" id="151541"/>
    <lineage>
        <taxon>Eukaryota</taxon>
        <taxon>Metazoa</taxon>
        <taxon>Ecdysozoa</taxon>
        <taxon>Arthropoda</taxon>
        <taxon>Hexapoda</taxon>
        <taxon>Insecta</taxon>
        <taxon>Pterygota</taxon>
        <taxon>Neoptera</taxon>
        <taxon>Endopterygota</taxon>
        <taxon>Lepidoptera</taxon>
        <taxon>Glossata</taxon>
        <taxon>Ditrysia</taxon>
        <taxon>Papilionoidea</taxon>
        <taxon>Nymphalidae</taxon>
        <taxon>Danainae</taxon>
        <taxon>Danaini</taxon>
        <taxon>Danaina</taxon>
        <taxon>Danaus</taxon>
        <taxon>Anosia</taxon>
    </lineage>
</organism>
<feature type="compositionally biased region" description="Basic residues" evidence="1">
    <location>
        <begin position="70"/>
        <end position="87"/>
    </location>
</feature>
<comment type="caution">
    <text evidence="2">The sequence shown here is derived from an EMBL/GenBank/DDBJ whole genome shotgun (WGS) entry which is preliminary data.</text>
</comment>
<dbReference type="OrthoDB" id="6931165at2759"/>
<dbReference type="Proteomes" id="UP000789524">
    <property type="component" value="Unassembled WGS sequence"/>
</dbReference>